<evidence type="ECO:0000256" key="1">
    <source>
        <dbReference type="SAM" id="Phobius"/>
    </source>
</evidence>
<comment type="caution">
    <text evidence="2">The sequence shown here is derived from an EMBL/GenBank/DDBJ whole genome shotgun (WGS) entry which is preliminary data.</text>
</comment>
<keyword evidence="1" id="KW-0472">Membrane</keyword>
<gene>
    <name evidence="2" type="ORF">ANBU17_22350</name>
</gene>
<sequence length="292" mass="32257">MNVNIDMKKLRIICLIIFGVALAASLIFWFTQIRKGDRVGPVITMDKDELNVDLDATDEDFLKGVKAVDDKDGDVTSSLVVESVSSFLGGGRRLVVYAAVDSHNNVSRANRIVKYKGYSSPKFTLEKPLCFESTGSTEDMNLLENLKVKDKIDGDLSNQVKVLANSTVDLYTPGNYPIRLQVSNSAGDTVSFQATVQVYDRENVSEIPFIHLTDYLVYTKVGKELNARDYISKVCLGGDYDSDVPGDIDTSRVKVDDSEVDYDKAGSYEITYSVKQGKSRTGTVKLIVIVTE</sequence>
<keyword evidence="1" id="KW-0812">Transmembrane</keyword>
<evidence type="ECO:0000313" key="3">
    <source>
        <dbReference type="Proteomes" id="UP000613208"/>
    </source>
</evidence>
<keyword evidence="3" id="KW-1185">Reference proteome</keyword>
<evidence type="ECO:0000313" key="2">
    <source>
        <dbReference type="EMBL" id="GFO85888.1"/>
    </source>
</evidence>
<dbReference type="Gene3D" id="2.60.40.10">
    <property type="entry name" value="Immunoglobulins"/>
    <property type="match status" value="3"/>
</dbReference>
<feature type="transmembrane region" description="Helical" evidence="1">
    <location>
        <begin position="12"/>
        <end position="31"/>
    </location>
</feature>
<proteinExistence type="predicted"/>
<dbReference type="EMBL" id="BLYI01000047">
    <property type="protein sequence ID" value="GFO85888.1"/>
    <property type="molecule type" value="Genomic_DNA"/>
</dbReference>
<organism evidence="2 3">
    <name type="scientific">Anaerostipes butyraticus</name>
    <dbReference type="NCBI Taxonomy" id="645466"/>
    <lineage>
        <taxon>Bacteria</taxon>
        <taxon>Bacillati</taxon>
        <taxon>Bacillota</taxon>
        <taxon>Clostridia</taxon>
        <taxon>Lachnospirales</taxon>
        <taxon>Lachnospiraceae</taxon>
        <taxon>Anaerostipes</taxon>
    </lineage>
</organism>
<keyword evidence="1" id="KW-1133">Transmembrane helix</keyword>
<evidence type="ECO:0008006" key="4">
    <source>
        <dbReference type="Google" id="ProtNLM"/>
    </source>
</evidence>
<dbReference type="InterPro" id="IPR013783">
    <property type="entry name" value="Ig-like_fold"/>
</dbReference>
<dbReference type="RefSeq" id="WP_243282620.1">
    <property type="nucleotide sequence ID" value="NZ_BLYI01000047.1"/>
</dbReference>
<dbReference type="Proteomes" id="UP000613208">
    <property type="component" value="Unassembled WGS sequence"/>
</dbReference>
<protein>
    <recommendedName>
        <fullName evidence="4">DUF5011 domain-containing protein</fullName>
    </recommendedName>
</protein>
<name>A0A916Q7L2_9FIRM</name>
<dbReference type="AlphaFoldDB" id="A0A916Q7L2"/>
<accession>A0A916Q7L2</accession>
<reference evidence="2" key="1">
    <citation type="submission" date="2020-06" db="EMBL/GenBank/DDBJ databases">
        <title>Characterization of fructooligosaccharide metabolism and fructooligosaccharide-degrading enzymes in human commensal butyrate producers.</title>
        <authorList>
            <person name="Tanno H."/>
            <person name="Fujii T."/>
            <person name="Hirano K."/>
            <person name="Maeno S."/>
            <person name="Tonozuka T."/>
            <person name="Sakamoto M."/>
            <person name="Ohkuma M."/>
            <person name="Tochio T."/>
            <person name="Endo A."/>
        </authorList>
    </citation>
    <scope>NUCLEOTIDE SEQUENCE</scope>
    <source>
        <strain evidence="2">JCM 17466</strain>
    </source>
</reference>